<dbReference type="PANTHER" id="PTHR38111:SF11">
    <property type="entry name" value="TRANSCRIPTION FACTOR DOMAIN-CONTAINING PROTEIN-RELATED"/>
    <property type="match status" value="1"/>
</dbReference>
<dbReference type="CDD" id="cd00067">
    <property type="entry name" value="GAL4"/>
    <property type="match status" value="1"/>
</dbReference>
<dbReference type="PROSITE" id="PS00463">
    <property type="entry name" value="ZN2_CY6_FUNGAL_1"/>
    <property type="match status" value="1"/>
</dbReference>
<keyword evidence="1" id="KW-0539">Nucleus</keyword>
<dbReference type="EMBL" id="CAOQHR010000012">
    <property type="protein sequence ID" value="CAI6342052.1"/>
    <property type="molecule type" value="Genomic_DNA"/>
</dbReference>
<gene>
    <name evidence="3" type="ORF">PDIGIT_LOCUS15254</name>
</gene>
<dbReference type="InterPro" id="IPR036864">
    <property type="entry name" value="Zn2-C6_fun-type_DNA-bd_sf"/>
</dbReference>
<dbReference type="SMART" id="SM00066">
    <property type="entry name" value="GAL4"/>
    <property type="match status" value="1"/>
</dbReference>
<dbReference type="Pfam" id="PF00172">
    <property type="entry name" value="Zn_clus"/>
    <property type="match status" value="1"/>
</dbReference>
<reference evidence="3" key="1">
    <citation type="submission" date="2023-01" db="EMBL/GenBank/DDBJ databases">
        <authorList>
            <person name="Van Ghelder C."/>
            <person name="Rancurel C."/>
        </authorList>
    </citation>
    <scope>NUCLEOTIDE SEQUENCE</scope>
    <source>
        <strain evidence="3">CNCM I-4278</strain>
    </source>
</reference>
<dbReference type="PROSITE" id="PS50048">
    <property type="entry name" value="ZN2_CY6_FUNGAL_2"/>
    <property type="match status" value="1"/>
</dbReference>
<keyword evidence="4" id="KW-1185">Reference proteome</keyword>
<dbReference type="Gene3D" id="4.10.240.10">
    <property type="entry name" value="Zn(2)-C6 fungal-type DNA-binding domain"/>
    <property type="match status" value="1"/>
</dbReference>
<evidence type="ECO:0000256" key="1">
    <source>
        <dbReference type="ARBA" id="ARBA00023242"/>
    </source>
</evidence>
<accession>A0A9W4XZB9</accession>
<comment type="caution">
    <text evidence="3">The sequence shown here is derived from an EMBL/GenBank/DDBJ whole genome shotgun (WGS) entry which is preliminary data.</text>
</comment>
<protein>
    <recommendedName>
        <fullName evidence="2">Zn(2)-C6 fungal-type domain-containing protein</fullName>
    </recommendedName>
</protein>
<evidence type="ECO:0000313" key="3">
    <source>
        <dbReference type="EMBL" id="CAI6342052.1"/>
    </source>
</evidence>
<name>A0A9W4XZB9_9PLEO</name>
<sequence>MPSGPTSRGCNACRAQKKGCDRQKPVCSRCKRLNLVCVGAGEQRFKFVGTDSKPSNSTKLVPVARTSISPGLDSETTSISSAFIRTLGIGDPSSQLDTITMVNGLFAQIPRRLGSNKALDTASEALMSSYKFVYDRGQIRKARMHYGRALKELSITLQDPAATRSSNTLCAIYLLLICQNWISKGEMQYGNHMEGVCYVLNAFAETFDWTRPRHTYDNSNNLELVLISILTFPLMVEKIYNPRLNFGPWLQKALAWQGPRGKDIKYPYSLGMRNVYQITELVQDPAPHQTAFEIAYDILCEDISIMGQRLADLSISSDGKSGNEVPQQIRALQFVYGMHYGMMLPFACILNSLLRAFPSNQFQPKALEEDAERFVKASIKLARESNPLRPLGTEGIPWVLCFTWALSSDAATQTEIEDLIRMYDSDFMGANNFPVAIWTRRWLEKQTNKIRGIEEELHGIGESDADLEAVIGPGRSCCVM</sequence>
<proteinExistence type="predicted"/>
<dbReference type="AlphaFoldDB" id="A0A9W4XZB9"/>
<evidence type="ECO:0000313" key="4">
    <source>
        <dbReference type="Proteomes" id="UP001152607"/>
    </source>
</evidence>
<dbReference type="InterPro" id="IPR053178">
    <property type="entry name" value="Osmoadaptation_assoc"/>
</dbReference>
<feature type="domain" description="Zn(2)-C6 fungal-type" evidence="2">
    <location>
        <begin position="9"/>
        <end position="38"/>
    </location>
</feature>
<dbReference type="Proteomes" id="UP001152607">
    <property type="component" value="Unassembled WGS sequence"/>
</dbReference>
<dbReference type="SUPFAM" id="SSF57701">
    <property type="entry name" value="Zn2/Cys6 DNA-binding domain"/>
    <property type="match status" value="1"/>
</dbReference>
<dbReference type="OrthoDB" id="4314040at2759"/>
<dbReference type="GO" id="GO:0000981">
    <property type="term" value="F:DNA-binding transcription factor activity, RNA polymerase II-specific"/>
    <property type="evidence" value="ECO:0007669"/>
    <property type="project" value="InterPro"/>
</dbReference>
<dbReference type="InterPro" id="IPR001138">
    <property type="entry name" value="Zn2Cys6_DnaBD"/>
</dbReference>
<evidence type="ECO:0000259" key="2">
    <source>
        <dbReference type="PROSITE" id="PS50048"/>
    </source>
</evidence>
<dbReference type="PANTHER" id="PTHR38111">
    <property type="entry name" value="ZN(2)-C6 FUNGAL-TYPE DOMAIN-CONTAINING PROTEIN-RELATED"/>
    <property type="match status" value="1"/>
</dbReference>
<organism evidence="3 4">
    <name type="scientific">Periconia digitata</name>
    <dbReference type="NCBI Taxonomy" id="1303443"/>
    <lineage>
        <taxon>Eukaryota</taxon>
        <taxon>Fungi</taxon>
        <taxon>Dikarya</taxon>
        <taxon>Ascomycota</taxon>
        <taxon>Pezizomycotina</taxon>
        <taxon>Dothideomycetes</taxon>
        <taxon>Pleosporomycetidae</taxon>
        <taxon>Pleosporales</taxon>
        <taxon>Massarineae</taxon>
        <taxon>Periconiaceae</taxon>
        <taxon>Periconia</taxon>
    </lineage>
</organism>
<dbReference type="GO" id="GO:0008270">
    <property type="term" value="F:zinc ion binding"/>
    <property type="evidence" value="ECO:0007669"/>
    <property type="project" value="InterPro"/>
</dbReference>